<sequence length="89" mass="9748">MMSLGLRTEFKNLISTLADTSHNQRDIDISGVIPLPPVKNKIFLGILPGTRQNLPLGPAMLILSPTFRLSGNQFETKPPGTRFTVTSKT</sequence>
<accession>A0A176S2Z3</accession>
<reference evidence="1 2" key="1">
    <citation type="submission" date="2016-05" db="EMBL/GenBank/DDBJ databases">
        <title>Single-cell genome of chain-forming Candidatus Thiomargarita nelsonii and comparison to other large sulfur-oxidizing bacteria.</title>
        <authorList>
            <person name="Winkel M."/>
            <person name="Salman V."/>
            <person name="Woyke T."/>
            <person name="Schulz-Vogt H."/>
            <person name="Richter M."/>
            <person name="Flood B."/>
            <person name="Bailey J."/>
            <person name="Amann R."/>
            <person name="Mussmann M."/>
        </authorList>
    </citation>
    <scope>NUCLEOTIDE SEQUENCE [LARGE SCALE GENOMIC DNA]</scope>
    <source>
        <strain evidence="1 2">THI036</strain>
    </source>
</reference>
<evidence type="ECO:0000313" key="2">
    <source>
        <dbReference type="Proteomes" id="UP000076962"/>
    </source>
</evidence>
<keyword evidence="2" id="KW-1185">Reference proteome</keyword>
<name>A0A176S2Z3_9GAMM</name>
<proteinExistence type="predicted"/>
<comment type="caution">
    <text evidence="1">The sequence shown here is derived from an EMBL/GenBank/DDBJ whole genome shotgun (WGS) entry which is preliminary data.</text>
</comment>
<gene>
    <name evidence="1" type="ORF">THIOM_001914</name>
</gene>
<dbReference type="EMBL" id="LUTY01001047">
    <property type="protein sequence ID" value="OAD22288.1"/>
    <property type="molecule type" value="Genomic_DNA"/>
</dbReference>
<dbReference type="AlphaFoldDB" id="A0A176S2Z3"/>
<protein>
    <submittedName>
        <fullName evidence="1">Uncharacterized protein</fullName>
    </submittedName>
</protein>
<evidence type="ECO:0000313" key="1">
    <source>
        <dbReference type="EMBL" id="OAD22288.1"/>
    </source>
</evidence>
<organism evidence="1 2">
    <name type="scientific">Candidatus Thiomargarita nelsonii</name>
    <dbReference type="NCBI Taxonomy" id="1003181"/>
    <lineage>
        <taxon>Bacteria</taxon>
        <taxon>Pseudomonadati</taxon>
        <taxon>Pseudomonadota</taxon>
        <taxon>Gammaproteobacteria</taxon>
        <taxon>Thiotrichales</taxon>
        <taxon>Thiotrichaceae</taxon>
        <taxon>Thiomargarita</taxon>
    </lineage>
</organism>
<dbReference type="Proteomes" id="UP000076962">
    <property type="component" value="Unassembled WGS sequence"/>
</dbReference>